<dbReference type="InterPro" id="IPR018076">
    <property type="entry name" value="T2SS_GspF_dom"/>
</dbReference>
<feature type="domain" description="Type II secretion system protein GspF" evidence="9">
    <location>
        <begin position="268"/>
        <end position="390"/>
    </location>
</feature>
<evidence type="ECO:0000256" key="5">
    <source>
        <dbReference type="ARBA" id="ARBA00022692"/>
    </source>
</evidence>
<proteinExistence type="inferred from homology"/>
<dbReference type="EMBL" id="DTDJ01000023">
    <property type="protein sequence ID" value="HGL17243.1"/>
    <property type="molecule type" value="Genomic_DNA"/>
</dbReference>
<feature type="domain" description="Type II secretion system protein GspF" evidence="9">
    <location>
        <begin position="65"/>
        <end position="188"/>
    </location>
</feature>
<evidence type="ECO:0000256" key="2">
    <source>
        <dbReference type="ARBA" id="ARBA00005745"/>
    </source>
</evidence>
<dbReference type="GO" id="GO:0015628">
    <property type="term" value="P:protein secretion by the type II secretion system"/>
    <property type="evidence" value="ECO:0007669"/>
    <property type="project" value="TreeGrafter"/>
</dbReference>
<keyword evidence="3" id="KW-1003">Cell membrane</keyword>
<comment type="subcellular location">
    <subcellularLocation>
        <location evidence="1">Cell inner membrane</location>
        <topology evidence="1">Multi-pass membrane protein</topology>
    </subcellularLocation>
</comment>
<dbReference type="PANTHER" id="PTHR30012:SF7">
    <property type="entry name" value="PROTEIN TRANSPORT PROTEIN HOFC HOMOLOG"/>
    <property type="match status" value="1"/>
</dbReference>
<keyword evidence="7 8" id="KW-0472">Membrane</keyword>
<reference evidence="10" key="1">
    <citation type="journal article" date="2020" name="mSystems">
        <title>Genome- and Community-Level Interaction Insights into Carbon Utilization and Element Cycling Functions of Hydrothermarchaeota in Hydrothermal Sediment.</title>
        <authorList>
            <person name="Zhou Z."/>
            <person name="Liu Y."/>
            <person name="Xu W."/>
            <person name="Pan J."/>
            <person name="Luo Z.H."/>
            <person name="Li M."/>
        </authorList>
    </citation>
    <scope>NUCLEOTIDE SEQUENCE [LARGE SCALE GENOMIC DNA]</scope>
    <source>
        <strain evidence="10">SpSt-69</strain>
    </source>
</reference>
<feature type="transmembrane region" description="Helical" evidence="8">
    <location>
        <begin position="218"/>
        <end position="237"/>
    </location>
</feature>
<dbReference type="Gene3D" id="1.20.81.30">
    <property type="entry name" value="Type II secretion system (T2SS), domain F"/>
    <property type="match status" value="2"/>
</dbReference>
<dbReference type="PRINTS" id="PR00812">
    <property type="entry name" value="BCTERIALGSPF"/>
</dbReference>
<dbReference type="InterPro" id="IPR042094">
    <property type="entry name" value="T2SS_GspF_sf"/>
</dbReference>
<evidence type="ECO:0000256" key="4">
    <source>
        <dbReference type="ARBA" id="ARBA00022519"/>
    </source>
</evidence>
<accession>A0A7V3ZX27</accession>
<dbReference type="PANTHER" id="PTHR30012">
    <property type="entry name" value="GENERAL SECRETION PATHWAY PROTEIN"/>
    <property type="match status" value="1"/>
</dbReference>
<gene>
    <name evidence="10" type="ORF">ENU66_02770</name>
</gene>
<sequence>MARFIYTAKDKEGRIRTGVVNAKSSDEVVARLRNIGLIVVKVEEERKGFSLPFGGKPGFKDLAIFCRQFAVMIESGVSLTRALEILSEQTEKRKLRDAILKIKRDVEGGKSLGEAMKEHPKIFPDLIVQMVTVGEQSGQLVNTLKQAATFYEKMDSIRRKVVSAMAYPAVVFLVLIVVSTAMLLFVIPSFAKMYEEVGAKLPGPTLFVIGLSKFLQRYFLIILGALFVAIVAFRRFIKTEHGKFLWDNFTMRVMIFGTLIKKVAIARFARTLSILISSGVEILQSLKITGKASGNKVIEKAMDRVAEKISAGETITKPIQETGIFPPLVVHLISVGEESGRLGDMLSKIADFYDDEVDTAVATLASTIEPIMIVIIGVFVGGMLIAMYLPIFGLAGTIK</sequence>
<comment type="caution">
    <text evidence="10">The sequence shown here is derived from an EMBL/GenBank/DDBJ whole genome shotgun (WGS) entry which is preliminary data.</text>
</comment>
<dbReference type="Pfam" id="PF00482">
    <property type="entry name" value="T2SSF"/>
    <property type="match status" value="2"/>
</dbReference>
<keyword evidence="4" id="KW-0997">Cell inner membrane</keyword>
<evidence type="ECO:0000256" key="7">
    <source>
        <dbReference type="ARBA" id="ARBA00023136"/>
    </source>
</evidence>
<evidence type="ECO:0000259" key="9">
    <source>
        <dbReference type="Pfam" id="PF00482"/>
    </source>
</evidence>
<dbReference type="FunFam" id="1.20.81.30:FF:000001">
    <property type="entry name" value="Type II secretion system protein F"/>
    <property type="match status" value="2"/>
</dbReference>
<evidence type="ECO:0000256" key="8">
    <source>
        <dbReference type="SAM" id="Phobius"/>
    </source>
</evidence>
<feature type="transmembrane region" description="Helical" evidence="8">
    <location>
        <begin position="371"/>
        <end position="395"/>
    </location>
</feature>
<evidence type="ECO:0000256" key="6">
    <source>
        <dbReference type="ARBA" id="ARBA00022989"/>
    </source>
</evidence>
<dbReference type="InterPro" id="IPR003004">
    <property type="entry name" value="GspF/PilC"/>
</dbReference>
<keyword evidence="6 8" id="KW-1133">Transmembrane helix</keyword>
<evidence type="ECO:0000313" key="10">
    <source>
        <dbReference type="EMBL" id="HGL17243.1"/>
    </source>
</evidence>
<feature type="transmembrane region" description="Helical" evidence="8">
    <location>
        <begin position="164"/>
        <end position="187"/>
    </location>
</feature>
<evidence type="ECO:0000256" key="1">
    <source>
        <dbReference type="ARBA" id="ARBA00004429"/>
    </source>
</evidence>
<name>A0A7V3ZX27_UNCW3</name>
<dbReference type="GO" id="GO:0005886">
    <property type="term" value="C:plasma membrane"/>
    <property type="evidence" value="ECO:0007669"/>
    <property type="project" value="UniProtKB-SubCell"/>
</dbReference>
<keyword evidence="5 8" id="KW-0812">Transmembrane</keyword>
<protein>
    <submittedName>
        <fullName evidence="10">Type II secretion system F family protein</fullName>
    </submittedName>
</protein>
<dbReference type="AlphaFoldDB" id="A0A7V3ZX27"/>
<organism evidence="10">
    <name type="scientific">candidate division WOR-3 bacterium</name>
    <dbReference type="NCBI Taxonomy" id="2052148"/>
    <lineage>
        <taxon>Bacteria</taxon>
        <taxon>Bacteria division WOR-3</taxon>
    </lineage>
</organism>
<evidence type="ECO:0000256" key="3">
    <source>
        <dbReference type="ARBA" id="ARBA00022475"/>
    </source>
</evidence>
<comment type="similarity">
    <text evidence="2">Belongs to the GSP F family.</text>
</comment>